<accession>A0A550BX40</accession>
<organism evidence="2 3">
    <name type="scientific">Schizophyllum amplum</name>
    <dbReference type="NCBI Taxonomy" id="97359"/>
    <lineage>
        <taxon>Eukaryota</taxon>
        <taxon>Fungi</taxon>
        <taxon>Dikarya</taxon>
        <taxon>Basidiomycota</taxon>
        <taxon>Agaricomycotina</taxon>
        <taxon>Agaricomycetes</taxon>
        <taxon>Agaricomycetidae</taxon>
        <taxon>Agaricales</taxon>
        <taxon>Schizophyllaceae</taxon>
        <taxon>Schizophyllum</taxon>
    </lineage>
</organism>
<dbReference type="AlphaFoldDB" id="A0A550BX40"/>
<keyword evidence="3" id="KW-1185">Reference proteome</keyword>
<gene>
    <name evidence="2" type="ORF">BD626DRAFT_516441</name>
</gene>
<evidence type="ECO:0000313" key="2">
    <source>
        <dbReference type="EMBL" id="TRM57107.1"/>
    </source>
</evidence>
<keyword evidence="1" id="KW-0732">Signal</keyword>
<feature type="signal peptide" evidence="1">
    <location>
        <begin position="1"/>
        <end position="25"/>
    </location>
</feature>
<feature type="chain" id="PRO_5021842041" description="Secreted protein" evidence="1">
    <location>
        <begin position="26"/>
        <end position="111"/>
    </location>
</feature>
<protein>
    <recommendedName>
        <fullName evidence="4">Secreted protein</fullName>
    </recommendedName>
</protein>
<name>A0A550BX40_9AGAR</name>
<evidence type="ECO:0000256" key="1">
    <source>
        <dbReference type="SAM" id="SignalP"/>
    </source>
</evidence>
<evidence type="ECO:0000313" key="3">
    <source>
        <dbReference type="Proteomes" id="UP000320762"/>
    </source>
</evidence>
<evidence type="ECO:0008006" key="4">
    <source>
        <dbReference type="Google" id="ProtNLM"/>
    </source>
</evidence>
<dbReference type="EMBL" id="VDMD01000053">
    <property type="protein sequence ID" value="TRM57107.1"/>
    <property type="molecule type" value="Genomic_DNA"/>
</dbReference>
<dbReference type="Proteomes" id="UP000320762">
    <property type="component" value="Unassembled WGS sequence"/>
</dbReference>
<reference evidence="2 3" key="1">
    <citation type="journal article" date="2019" name="New Phytol.">
        <title>Comparative genomics reveals unique wood-decay strategies and fruiting body development in the Schizophyllaceae.</title>
        <authorList>
            <person name="Almasi E."/>
            <person name="Sahu N."/>
            <person name="Krizsan K."/>
            <person name="Balint B."/>
            <person name="Kovacs G.M."/>
            <person name="Kiss B."/>
            <person name="Cseklye J."/>
            <person name="Drula E."/>
            <person name="Henrissat B."/>
            <person name="Nagy I."/>
            <person name="Chovatia M."/>
            <person name="Adam C."/>
            <person name="LaButti K."/>
            <person name="Lipzen A."/>
            <person name="Riley R."/>
            <person name="Grigoriev I.V."/>
            <person name="Nagy L.G."/>
        </authorList>
    </citation>
    <scope>NUCLEOTIDE SEQUENCE [LARGE SCALE GENOMIC DNA]</scope>
    <source>
        <strain evidence="2 3">NL-1724</strain>
    </source>
</reference>
<sequence>MIAWTLTGACRSLSMSSFLFLQIDGLESSLNTCSTRSATGRLELYAQVGEVRSRRDGRRVASEKTIVCLGSSGGCWIDRWCRDKVLNVRSRKRGRHLGRPVLREDALNLVE</sequence>
<proteinExistence type="predicted"/>
<comment type="caution">
    <text evidence="2">The sequence shown here is derived from an EMBL/GenBank/DDBJ whole genome shotgun (WGS) entry which is preliminary data.</text>
</comment>